<name>A0ABS4KU89_9CLOT</name>
<dbReference type="PRINTS" id="PR00039">
    <property type="entry name" value="HTHLYSR"/>
</dbReference>
<reference evidence="6 7" key="1">
    <citation type="submission" date="2021-03" db="EMBL/GenBank/DDBJ databases">
        <title>Genomic Encyclopedia of Type Strains, Phase IV (KMG-IV): sequencing the most valuable type-strain genomes for metagenomic binning, comparative biology and taxonomic classification.</title>
        <authorList>
            <person name="Goeker M."/>
        </authorList>
    </citation>
    <scope>NUCLEOTIDE SEQUENCE [LARGE SCALE GENOMIC DNA]</scope>
    <source>
        <strain evidence="6 7">DSM 28783</strain>
    </source>
</reference>
<dbReference type="InterPro" id="IPR005119">
    <property type="entry name" value="LysR_subst-bd"/>
</dbReference>
<protein>
    <submittedName>
        <fullName evidence="6">DNA-binding transcriptional LysR family regulator</fullName>
    </submittedName>
</protein>
<keyword evidence="4" id="KW-0804">Transcription</keyword>
<dbReference type="Gene3D" id="3.40.190.290">
    <property type="match status" value="1"/>
</dbReference>
<dbReference type="EMBL" id="JAGGLM010000017">
    <property type="protein sequence ID" value="MBP2033613.1"/>
    <property type="molecule type" value="Genomic_DNA"/>
</dbReference>
<keyword evidence="2" id="KW-0805">Transcription regulation</keyword>
<evidence type="ECO:0000259" key="5">
    <source>
        <dbReference type="PROSITE" id="PS50931"/>
    </source>
</evidence>
<comment type="similarity">
    <text evidence="1">Belongs to the LysR transcriptional regulatory family.</text>
</comment>
<feature type="domain" description="HTH lysR-type" evidence="5">
    <location>
        <begin position="65"/>
        <end position="122"/>
    </location>
</feature>
<dbReference type="PANTHER" id="PTHR30346">
    <property type="entry name" value="TRANSCRIPTIONAL DUAL REGULATOR HCAR-RELATED"/>
    <property type="match status" value="1"/>
</dbReference>
<dbReference type="PROSITE" id="PS50931">
    <property type="entry name" value="HTH_LYSR"/>
    <property type="match status" value="1"/>
</dbReference>
<dbReference type="Pfam" id="PF00126">
    <property type="entry name" value="HTH_1"/>
    <property type="match status" value="1"/>
</dbReference>
<dbReference type="Pfam" id="PF03466">
    <property type="entry name" value="LysR_substrate"/>
    <property type="match status" value="1"/>
</dbReference>
<dbReference type="CDD" id="cd05466">
    <property type="entry name" value="PBP2_LTTR_substrate"/>
    <property type="match status" value="1"/>
</dbReference>
<proteinExistence type="inferred from homology"/>
<sequence>MKRVFTMLLLSIKLNEWETQKLEESIAFIQVTTRDAKTGPEFDRLKDFHITMQSRNNTEEWGDILTLQQLKYAVEVSNCGSMNEAAKKLFISQPSLSNAIKELEEELGIIIFDRNNRGISISADGIEFLGYARQIIKQAELLEDHYKESSRIKTVHFSISTQHYTFVVDAFVKLMKNFKAERYDLNLRETKTYEIIEDVKLLRSDIGILYISENNSKVLNKIFQDNDLKFTPLFNTNPYIFISTKHPLADREFVDIKDIAPFTYVKFDQGENNSMHFSEEMIDLSEMNKIIYVNDRATLSNLIIGTDSYTVGTGVVVSDLNGSKIKSIPLKSNEIFTVGWISHKNIKLNKIGKDFIDILNDIVSTNYFDSSYYLL</sequence>
<dbReference type="PANTHER" id="PTHR30346:SF0">
    <property type="entry name" value="HCA OPERON TRANSCRIPTIONAL ACTIVATOR HCAR"/>
    <property type="match status" value="1"/>
</dbReference>
<organism evidence="6 7">
    <name type="scientific">Clostridium algifaecis</name>
    <dbReference type="NCBI Taxonomy" id="1472040"/>
    <lineage>
        <taxon>Bacteria</taxon>
        <taxon>Bacillati</taxon>
        <taxon>Bacillota</taxon>
        <taxon>Clostridia</taxon>
        <taxon>Eubacteriales</taxon>
        <taxon>Clostridiaceae</taxon>
        <taxon>Clostridium</taxon>
    </lineage>
</organism>
<dbReference type="GO" id="GO:0003677">
    <property type="term" value="F:DNA binding"/>
    <property type="evidence" value="ECO:0007669"/>
    <property type="project" value="UniProtKB-KW"/>
</dbReference>
<evidence type="ECO:0000313" key="7">
    <source>
        <dbReference type="Proteomes" id="UP001519307"/>
    </source>
</evidence>
<accession>A0ABS4KU89</accession>
<dbReference type="Proteomes" id="UP001519307">
    <property type="component" value="Unassembled WGS sequence"/>
</dbReference>
<evidence type="ECO:0000256" key="3">
    <source>
        <dbReference type="ARBA" id="ARBA00023125"/>
    </source>
</evidence>
<evidence type="ECO:0000256" key="2">
    <source>
        <dbReference type="ARBA" id="ARBA00023015"/>
    </source>
</evidence>
<evidence type="ECO:0000313" key="6">
    <source>
        <dbReference type="EMBL" id="MBP2033613.1"/>
    </source>
</evidence>
<comment type="caution">
    <text evidence="6">The sequence shown here is derived from an EMBL/GenBank/DDBJ whole genome shotgun (WGS) entry which is preliminary data.</text>
</comment>
<keyword evidence="7" id="KW-1185">Reference proteome</keyword>
<evidence type="ECO:0000256" key="4">
    <source>
        <dbReference type="ARBA" id="ARBA00023163"/>
    </source>
</evidence>
<gene>
    <name evidence="6" type="ORF">J2Z42_002317</name>
</gene>
<dbReference type="InterPro" id="IPR036390">
    <property type="entry name" value="WH_DNA-bd_sf"/>
</dbReference>
<dbReference type="SUPFAM" id="SSF53850">
    <property type="entry name" value="Periplasmic binding protein-like II"/>
    <property type="match status" value="1"/>
</dbReference>
<dbReference type="InterPro" id="IPR000847">
    <property type="entry name" value="LysR_HTH_N"/>
</dbReference>
<dbReference type="Gene3D" id="1.10.10.10">
    <property type="entry name" value="Winged helix-like DNA-binding domain superfamily/Winged helix DNA-binding domain"/>
    <property type="match status" value="1"/>
</dbReference>
<keyword evidence="3 6" id="KW-0238">DNA-binding</keyword>
<dbReference type="InterPro" id="IPR036388">
    <property type="entry name" value="WH-like_DNA-bd_sf"/>
</dbReference>
<evidence type="ECO:0000256" key="1">
    <source>
        <dbReference type="ARBA" id="ARBA00009437"/>
    </source>
</evidence>
<dbReference type="SUPFAM" id="SSF46785">
    <property type="entry name" value="Winged helix' DNA-binding domain"/>
    <property type="match status" value="1"/>
</dbReference>